<dbReference type="Pfam" id="PF02746">
    <property type="entry name" value="MR_MLE_N"/>
    <property type="match status" value="1"/>
</dbReference>
<protein>
    <recommendedName>
        <fullName evidence="4">Mandelate racemase/muconate lactonizing enzyme C-terminal domain-containing protein</fullName>
    </recommendedName>
</protein>
<dbReference type="InterPro" id="IPR029017">
    <property type="entry name" value="Enolase-like_N"/>
</dbReference>
<dbReference type="SUPFAM" id="SSF51604">
    <property type="entry name" value="Enolase C-terminal domain-like"/>
    <property type="match status" value="1"/>
</dbReference>
<evidence type="ECO:0000259" key="1">
    <source>
        <dbReference type="Pfam" id="PF02746"/>
    </source>
</evidence>
<dbReference type="AlphaFoldDB" id="A0A382C7L4"/>
<feature type="domain" description="Mandelate racemase/muconate lactonizing enzyme N-terminal" evidence="1">
    <location>
        <begin position="37"/>
        <end position="126"/>
    </location>
</feature>
<dbReference type="InterPro" id="IPR013341">
    <property type="entry name" value="Mandelate_racemase_N_dom"/>
</dbReference>
<dbReference type="PANTHER" id="PTHR48080">
    <property type="entry name" value="D-GALACTONATE DEHYDRATASE-RELATED"/>
    <property type="match status" value="1"/>
</dbReference>
<organism evidence="3">
    <name type="scientific">marine metagenome</name>
    <dbReference type="NCBI Taxonomy" id="408172"/>
    <lineage>
        <taxon>unclassified sequences</taxon>
        <taxon>metagenomes</taxon>
        <taxon>ecological metagenomes</taxon>
    </lineage>
</organism>
<dbReference type="Pfam" id="PF13378">
    <property type="entry name" value="MR_MLE_C"/>
    <property type="match status" value="1"/>
</dbReference>
<evidence type="ECO:0008006" key="4">
    <source>
        <dbReference type="Google" id="ProtNLM"/>
    </source>
</evidence>
<dbReference type="Gene3D" id="3.20.20.120">
    <property type="entry name" value="Enolase-like C-terminal domain"/>
    <property type="match status" value="1"/>
</dbReference>
<dbReference type="InterPro" id="IPR034593">
    <property type="entry name" value="DgoD-like"/>
</dbReference>
<name>A0A382C7L4_9ZZZZ</name>
<evidence type="ECO:0000259" key="2">
    <source>
        <dbReference type="Pfam" id="PF13378"/>
    </source>
</evidence>
<reference evidence="3" key="1">
    <citation type="submission" date="2018-05" db="EMBL/GenBank/DDBJ databases">
        <authorList>
            <person name="Lanie J.A."/>
            <person name="Ng W.-L."/>
            <person name="Kazmierczak K.M."/>
            <person name="Andrzejewski T.M."/>
            <person name="Davidsen T.M."/>
            <person name="Wayne K.J."/>
            <person name="Tettelin H."/>
            <person name="Glass J.I."/>
            <person name="Rusch D."/>
            <person name="Podicherti R."/>
            <person name="Tsui H.-C.T."/>
            <person name="Winkler M.E."/>
        </authorList>
    </citation>
    <scope>NUCLEOTIDE SEQUENCE</scope>
</reference>
<evidence type="ECO:0000313" key="3">
    <source>
        <dbReference type="EMBL" id="SVB22046.1"/>
    </source>
</evidence>
<dbReference type="InterPro" id="IPR036849">
    <property type="entry name" value="Enolase-like_C_sf"/>
</dbReference>
<dbReference type="SFLD" id="SFLDS00001">
    <property type="entry name" value="Enolase"/>
    <property type="match status" value="1"/>
</dbReference>
<dbReference type="PANTHER" id="PTHR48080:SF4">
    <property type="entry name" value="GLUCARATE DEHYDRATASE"/>
    <property type="match status" value="1"/>
</dbReference>
<accession>A0A382C7L4</accession>
<proteinExistence type="predicted"/>
<feature type="domain" description="Enolase C-terminal" evidence="2">
    <location>
        <begin position="153"/>
        <end position="375"/>
    </location>
</feature>
<dbReference type="InterPro" id="IPR029065">
    <property type="entry name" value="Enolase_C-like"/>
</dbReference>
<dbReference type="EMBL" id="UINC01033180">
    <property type="protein sequence ID" value="SVB22046.1"/>
    <property type="molecule type" value="Genomic_DNA"/>
</dbReference>
<sequence>MKTGPKITKVSVTTFEHELENVGKDYNTFNMVYEGGSKLKQSGTILQIHTDQGIVGEYPEIGRAIGDVQTVAEYLIGKDALSRESIYNDMKRGLRHGAMLGVGVIDICLWDIAGKLYDEPLYRLLGGEKKPLPAYASTLHGDENGGLQTPEDFANFAEQCYEMGYRSFKVHGWGLARNDIKREIDNVLNLGRQFAGRMDLLIDPACEIKNFGDALKLGRACDEAEFFWWEDPYQDGGVSQFAHRKLRQMVKTPLLQTEHIRLLEQHVDFIVADATDYVRAGAHEDGGITGAMKIAHACEGFGLDMELHGPGPVHRHIMSSIRNTNFFELGLVHPNVRTTKAPVYLGYSDDLDGIDSDGHVFAPDGPGIGVPLDWDWIRAHQVDEGVLAEI</sequence>
<dbReference type="SUPFAM" id="SSF54826">
    <property type="entry name" value="Enolase N-terminal domain-like"/>
    <property type="match status" value="1"/>
</dbReference>
<gene>
    <name evidence="3" type="ORF">METZ01_LOCUS174900</name>
</gene>
<dbReference type="Gene3D" id="3.30.390.10">
    <property type="entry name" value="Enolase-like, N-terminal domain"/>
    <property type="match status" value="1"/>
</dbReference>